<keyword evidence="5 6" id="KW-0472">Membrane</keyword>
<evidence type="ECO:0000256" key="1">
    <source>
        <dbReference type="ARBA" id="ARBA00004167"/>
    </source>
</evidence>
<dbReference type="Pfam" id="PF07963">
    <property type="entry name" value="N_methyl"/>
    <property type="match status" value="1"/>
</dbReference>
<evidence type="ECO:0000313" key="7">
    <source>
        <dbReference type="EMBL" id="QUL98174.1"/>
    </source>
</evidence>
<name>A0AAT9LBN1_9FIRM</name>
<sequence>MMQCISGGEIVRNQKKRILSSEKGFTLFELVMVMAVIAILAAVAYPVYAKVRDNAYVSQAKAILQQVRVDVWSYFLENGRFPQNLDDLGNYDKSDWDLWGNADNQNFVAVAQKSGTTFQVSMTLKPDGTVDWSR</sequence>
<proteinExistence type="predicted"/>
<reference evidence="7" key="2">
    <citation type="journal article" date="2023" name="Biology">
        <title>Prokaryotic Life Associated with Coal-Fire Gas Vents Revealed by Metagenomics.</title>
        <authorList>
            <person name="Kadnikov V.V."/>
            <person name="Mardanov A.V."/>
            <person name="Beletsky A.V."/>
            <person name="Karnachuk O.V."/>
            <person name="Ravin N.V."/>
        </authorList>
    </citation>
    <scope>NUCLEOTIDE SEQUENCE</scope>
    <source>
        <strain evidence="7">Bu02</strain>
    </source>
</reference>
<dbReference type="PANTHER" id="PTHR30093:SF44">
    <property type="entry name" value="TYPE II SECRETION SYSTEM CORE PROTEIN G"/>
    <property type="match status" value="1"/>
</dbReference>
<evidence type="ECO:0000256" key="3">
    <source>
        <dbReference type="ARBA" id="ARBA00022692"/>
    </source>
</evidence>
<organism evidence="7">
    <name type="scientific">Candidatus Fermentithermobacillus carboniphilus</name>
    <dbReference type="NCBI Taxonomy" id="3085328"/>
    <lineage>
        <taxon>Bacteria</taxon>
        <taxon>Bacillati</taxon>
        <taxon>Bacillota</taxon>
        <taxon>Candidatus Fermentithermobacillia</taxon>
        <taxon>Candidatus Fermentithermobacillales</taxon>
        <taxon>Candidatus Fermentithermobacillaceae</taxon>
        <taxon>Candidatus Fermentithermobacillus</taxon>
    </lineage>
</organism>
<protein>
    <submittedName>
        <fullName evidence="7">Prepilin-type N-terminal cleavage/methylation domain-containing protein</fullName>
    </submittedName>
</protein>
<evidence type="ECO:0000256" key="6">
    <source>
        <dbReference type="SAM" id="Phobius"/>
    </source>
</evidence>
<feature type="transmembrane region" description="Helical" evidence="6">
    <location>
        <begin position="25"/>
        <end position="48"/>
    </location>
</feature>
<keyword evidence="4 6" id="KW-1133">Transmembrane helix</keyword>
<dbReference type="NCBIfam" id="TIGR02532">
    <property type="entry name" value="IV_pilin_GFxxxE"/>
    <property type="match status" value="1"/>
</dbReference>
<dbReference type="EMBL" id="CP062796">
    <property type="protein sequence ID" value="QUL98174.1"/>
    <property type="molecule type" value="Genomic_DNA"/>
</dbReference>
<keyword evidence="3 6" id="KW-0812">Transmembrane</keyword>
<keyword evidence="2" id="KW-0488">Methylation</keyword>
<comment type="subcellular location">
    <subcellularLocation>
        <location evidence="1">Membrane</location>
        <topology evidence="1">Single-pass membrane protein</topology>
    </subcellularLocation>
</comment>
<dbReference type="PANTHER" id="PTHR30093">
    <property type="entry name" value="GENERAL SECRETION PATHWAY PROTEIN G"/>
    <property type="match status" value="1"/>
</dbReference>
<evidence type="ECO:0000256" key="4">
    <source>
        <dbReference type="ARBA" id="ARBA00022989"/>
    </source>
</evidence>
<dbReference type="AlphaFoldDB" id="A0AAT9LBN1"/>
<reference evidence="7" key="1">
    <citation type="submission" date="2020-10" db="EMBL/GenBank/DDBJ databases">
        <authorList>
            <person name="Kadnikov V."/>
            <person name="Beletsky A.V."/>
            <person name="Mardanov A.V."/>
            <person name="Karnachuk O.V."/>
            <person name="Ravin N.V."/>
        </authorList>
    </citation>
    <scope>NUCLEOTIDE SEQUENCE</scope>
    <source>
        <strain evidence="7">Bu02</strain>
    </source>
</reference>
<dbReference type="GO" id="GO:0016020">
    <property type="term" value="C:membrane"/>
    <property type="evidence" value="ECO:0007669"/>
    <property type="project" value="UniProtKB-SubCell"/>
</dbReference>
<gene>
    <name evidence="7" type="ORF">IMF26_09035</name>
</gene>
<dbReference type="InterPro" id="IPR012902">
    <property type="entry name" value="N_methyl_site"/>
</dbReference>
<evidence type="ECO:0000256" key="5">
    <source>
        <dbReference type="ARBA" id="ARBA00023136"/>
    </source>
</evidence>
<dbReference type="Gene3D" id="3.30.700.10">
    <property type="entry name" value="Glycoprotein, Type 4 Pilin"/>
    <property type="match status" value="1"/>
</dbReference>
<dbReference type="InterPro" id="IPR045584">
    <property type="entry name" value="Pilin-like"/>
</dbReference>
<dbReference type="SUPFAM" id="SSF54523">
    <property type="entry name" value="Pili subunits"/>
    <property type="match status" value="1"/>
</dbReference>
<accession>A0AAT9LBN1</accession>
<evidence type="ECO:0000256" key="2">
    <source>
        <dbReference type="ARBA" id="ARBA00022481"/>
    </source>
</evidence>
<dbReference type="KEGG" id="fcz:IMF26_09035"/>